<comment type="caution">
    <text evidence="9">The sequence shown here is derived from an EMBL/GenBank/DDBJ whole genome shotgun (WGS) entry which is preliminary data.</text>
</comment>
<dbReference type="PANTHER" id="PTHR34979:SF1">
    <property type="entry name" value="INNER MEMBRANE PROTEIN YGAZ"/>
    <property type="match status" value="1"/>
</dbReference>
<dbReference type="OrthoDB" id="3181706at2"/>
<keyword evidence="7 8" id="KW-0472">Membrane</keyword>
<keyword evidence="5 8" id="KW-0812">Transmembrane</keyword>
<dbReference type="InterPro" id="IPR011606">
    <property type="entry name" value="Brnchd-chn_aa_trnsp_permease"/>
</dbReference>
<dbReference type="GO" id="GO:1903785">
    <property type="term" value="P:L-valine transmembrane transport"/>
    <property type="evidence" value="ECO:0007669"/>
    <property type="project" value="TreeGrafter"/>
</dbReference>
<evidence type="ECO:0000256" key="6">
    <source>
        <dbReference type="ARBA" id="ARBA00022989"/>
    </source>
</evidence>
<dbReference type="RefSeq" id="WP_067540270.1">
    <property type="nucleotide sequence ID" value="NZ_AP025567.1"/>
</dbReference>
<name>A0A415E7D0_9FIRM</name>
<keyword evidence="3" id="KW-0813">Transport</keyword>
<dbReference type="AlphaFoldDB" id="A0A415E7D0"/>
<evidence type="ECO:0000256" key="1">
    <source>
        <dbReference type="ARBA" id="ARBA00004651"/>
    </source>
</evidence>
<evidence type="ECO:0000256" key="7">
    <source>
        <dbReference type="ARBA" id="ARBA00023136"/>
    </source>
</evidence>
<evidence type="ECO:0000313" key="10">
    <source>
        <dbReference type="Proteomes" id="UP000284841"/>
    </source>
</evidence>
<dbReference type="STRING" id="1776384.GCA_900086585_03003"/>
<keyword evidence="6 8" id="KW-1133">Transmembrane helix</keyword>
<feature type="transmembrane region" description="Helical" evidence="8">
    <location>
        <begin position="184"/>
        <end position="215"/>
    </location>
</feature>
<dbReference type="EMBL" id="QRMS01000001">
    <property type="protein sequence ID" value="RHJ89661.1"/>
    <property type="molecule type" value="Genomic_DNA"/>
</dbReference>
<keyword evidence="4" id="KW-1003">Cell membrane</keyword>
<dbReference type="PANTHER" id="PTHR34979">
    <property type="entry name" value="INNER MEMBRANE PROTEIN YGAZ"/>
    <property type="match status" value="1"/>
</dbReference>
<accession>A0A415E7D0</accession>
<feature type="transmembrane region" description="Helical" evidence="8">
    <location>
        <begin position="53"/>
        <end position="75"/>
    </location>
</feature>
<organism evidence="9 10">
    <name type="scientific">Emergencia timonensis</name>
    <dbReference type="NCBI Taxonomy" id="1776384"/>
    <lineage>
        <taxon>Bacteria</taxon>
        <taxon>Bacillati</taxon>
        <taxon>Bacillota</taxon>
        <taxon>Clostridia</taxon>
        <taxon>Peptostreptococcales</taxon>
        <taxon>Anaerovoracaceae</taxon>
        <taxon>Emergencia</taxon>
    </lineage>
</organism>
<feature type="transmembrane region" description="Helical" evidence="8">
    <location>
        <begin position="137"/>
        <end position="154"/>
    </location>
</feature>
<sequence length="241" mass="26653">MKELNFAFKRTIPILLGYITLGIAFGILLQQAGFGWPWALLISTIVYAGSMQFVMVTFLGGGISLLSVILMTLSVNSRHMFYGISFIERFKTLGKARPYMIFSLTDETYSLFCGTTFPSGLNEKKTMVLMSAMNQCYWIIGSVTGNLIGNIIPFDTTGIDFAMTALFVVIFTEQWLAADSHIPTYIGLFSGVICLIIFGPGSFVLPSLILAVALLSGWTVKTEKADEKEPREKEANEECQE</sequence>
<feature type="transmembrane region" description="Helical" evidence="8">
    <location>
        <begin position="12"/>
        <end position="33"/>
    </location>
</feature>
<dbReference type="Proteomes" id="UP000284841">
    <property type="component" value="Unassembled WGS sequence"/>
</dbReference>
<evidence type="ECO:0000313" key="9">
    <source>
        <dbReference type="EMBL" id="RHJ89661.1"/>
    </source>
</evidence>
<comment type="subcellular location">
    <subcellularLocation>
        <location evidence="1">Cell membrane</location>
        <topology evidence="1">Multi-pass membrane protein</topology>
    </subcellularLocation>
</comment>
<evidence type="ECO:0000256" key="4">
    <source>
        <dbReference type="ARBA" id="ARBA00022475"/>
    </source>
</evidence>
<keyword evidence="10" id="KW-1185">Reference proteome</keyword>
<evidence type="ECO:0000256" key="2">
    <source>
        <dbReference type="ARBA" id="ARBA00010735"/>
    </source>
</evidence>
<gene>
    <name evidence="9" type="ORF">DW099_03565</name>
</gene>
<reference evidence="9 10" key="1">
    <citation type="submission" date="2018-08" db="EMBL/GenBank/DDBJ databases">
        <title>A genome reference for cultivated species of the human gut microbiota.</title>
        <authorList>
            <person name="Zou Y."/>
            <person name="Xue W."/>
            <person name="Luo G."/>
        </authorList>
    </citation>
    <scope>NUCLEOTIDE SEQUENCE [LARGE SCALE GENOMIC DNA]</scope>
    <source>
        <strain evidence="9 10">AM07-24</strain>
    </source>
</reference>
<evidence type="ECO:0000256" key="5">
    <source>
        <dbReference type="ARBA" id="ARBA00022692"/>
    </source>
</evidence>
<protein>
    <submittedName>
        <fullName evidence="9">Branched-chain amino acid ABC transporter permease</fullName>
    </submittedName>
</protein>
<evidence type="ECO:0000256" key="8">
    <source>
        <dbReference type="SAM" id="Phobius"/>
    </source>
</evidence>
<proteinExistence type="inferred from homology"/>
<dbReference type="GeneID" id="83005318"/>
<comment type="similarity">
    <text evidence="2">Belongs to the AzlC family.</text>
</comment>
<evidence type="ECO:0000256" key="3">
    <source>
        <dbReference type="ARBA" id="ARBA00022448"/>
    </source>
</evidence>
<dbReference type="GO" id="GO:0005886">
    <property type="term" value="C:plasma membrane"/>
    <property type="evidence" value="ECO:0007669"/>
    <property type="project" value="UniProtKB-SubCell"/>
</dbReference>
<dbReference type="Pfam" id="PF03591">
    <property type="entry name" value="AzlC"/>
    <property type="match status" value="1"/>
</dbReference>